<reference evidence="4" key="2">
    <citation type="submission" date="2024-04" db="EMBL/GenBank/DDBJ databases">
        <authorList>
            <person name="Chen Y."/>
            <person name="Shah S."/>
            <person name="Dougan E. K."/>
            <person name="Thang M."/>
            <person name="Chan C."/>
        </authorList>
    </citation>
    <scope>NUCLEOTIDE SEQUENCE [LARGE SCALE GENOMIC DNA]</scope>
</reference>
<feature type="chain" id="PRO_5043273014" description="Nucleotide-diphospho-sugar transferase domain-containing protein" evidence="2">
    <location>
        <begin position="33"/>
        <end position="732"/>
    </location>
</feature>
<dbReference type="SUPFAM" id="SSF51430">
    <property type="entry name" value="NAD(P)-linked oxidoreductase"/>
    <property type="match status" value="1"/>
</dbReference>
<dbReference type="Proteomes" id="UP001152797">
    <property type="component" value="Unassembled WGS sequence"/>
</dbReference>
<evidence type="ECO:0000256" key="2">
    <source>
        <dbReference type="SAM" id="SignalP"/>
    </source>
</evidence>
<reference evidence="3" key="1">
    <citation type="submission" date="2022-10" db="EMBL/GenBank/DDBJ databases">
        <authorList>
            <person name="Chen Y."/>
            <person name="Dougan E. K."/>
            <person name="Chan C."/>
            <person name="Rhodes N."/>
            <person name="Thang M."/>
        </authorList>
    </citation>
    <scope>NUCLEOTIDE SEQUENCE</scope>
</reference>
<comment type="caution">
    <text evidence="3">The sequence shown here is derived from an EMBL/GenBank/DDBJ whole genome shotgun (WGS) entry which is preliminary data.</text>
</comment>
<dbReference type="EMBL" id="CAMXCT020006723">
    <property type="protein sequence ID" value="CAL1172333.1"/>
    <property type="molecule type" value="Genomic_DNA"/>
</dbReference>
<dbReference type="AlphaFoldDB" id="A0A9P1GQB6"/>
<dbReference type="InterPro" id="IPR036812">
    <property type="entry name" value="NAD(P)_OxRdtase_dom_sf"/>
</dbReference>
<feature type="region of interest" description="Disordered" evidence="1">
    <location>
        <begin position="488"/>
        <end position="510"/>
    </location>
</feature>
<accession>A0A9P1GQB6</accession>
<dbReference type="EMBL" id="CAMXCT030006723">
    <property type="protein sequence ID" value="CAL4806270.1"/>
    <property type="molecule type" value="Genomic_DNA"/>
</dbReference>
<organism evidence="3">
    <name type="scientific">Cladocopium goreaui</name>
    <dbReference type="NCBI Taxonomy" id="2562237"/>
    <lineage>
        <taxon>Eukaryota</taxon>
        <taxon>Sar</taxon>
        <taxon>Alveolata</taxon>
        <taxon>Dinophyceae</taxon>
        <taxon>Suessiales</taxon>
        <taxon>Symbiodiniaceae</taxon>
        <taxon>Cladocopium</taxon>
    </lineage>
</organism>
<keyword evidence="2" id="KW-0732">Signal</keyword>
<evidence type="ECO:0000256" key="1">
    <source>
        <dbReference type="SAM" id="MobiDB-lite"/>
    </source>
</evidence>
<evidence type="ECO:0000313" key="3">
    <source>
        <dbReference type="EMBL" id="CAI4018958.1"/>
    </source>
</evidence>
<name>A0A9P1GQB6_9DINO</name>
<proteinExistence type="predicted"/>
<keyword evidence="5" id="KW-1185">Reference proteome</keyword>
<feature type="signal peptide" evidence="2">
    <location>
        <begin position="1"/>
        <end position="32"/>
    </location>
</feature>
<evidence type="ECO:0000313" key="5">
    <source>
        <dbReference type="Proteomes" id="UP001152797"/>
    </source>
</evidence>
<dbReference type="EMBL" id="CAMXCT010006723">
    <property type="protein sequence ID" value="CAI4018958.1"/>
    <property type="molecule type" value="Genomic_DNA"/>
</dbReference>
<protein>
    <recommendedName>
        <fullName evidence="6">Nucleotide-diphospho-sugar transferase domain-containing protein</fullName>
    </recommendedName>
</protein>
<evidence type="ECO:0000313" key="4">
    <source>
        <dbReference type="EMBL" id="CAL1172333.1"/>
    </source>
</evidence>
<dbReference type="Gene3D" id="3.20.20.100">
    <property type="entry name" value="NADP-dependent oxidoreductase domain"/>
    <property type="match status" value="1"/>
</dbReference>
<sequence length="732" mass="80890">MISCPNGHGVAMALAAVRCFALAVVALVQLNAEEIPRWTLNLEYDGDIDLEPQAAYDACKVFFSLGGRHVNIPSNSTTWQLRAVAEALQNRRLGNPGSDVFISAELALPDLVYEKSVNALQRMLELLEISHFDLVLVGAGDSGCGEVCVSGSLAAAEHIVVRGGGVVGVSGWSLLQLQRMTPLFRKPLRAVKLEMDFLAASHLPVVKYCLAKHIPVTARWQNPGRLTGMVLIKNISAEQVTFAAQLIAFDWMHVKSVSVALPHSMKDDEMYAVMAASDIDLSDMERRAGIIEQQFWPQWGKASLYQVSNSCPAGLEIDSALECENARKDLSLSGNVSPGPWKGCFLTKTCDSYDSDCETVSFGPEESTVSTDAKTKAICQKDAGAAGTVGGEVPQQGSTLFLAMCMGSSYFDRYCAPFFLSFLRIYGAPSSPSVRLRIWVMAVEHAQLRKARRLLRQLGHGLVDFDEGNFSALKEQWSQEHSGGVEDYLDETTDDTSPISNRRTGCRPSTYHDNGSTIETVCDPGVHDERMLINNANFFMWVIQQVKLPENRDFQYIVTIDSDMLFCKSLERFLPFNQTNGPEWDYAFTVYDREHEVPWGSNEEVAKTKNGHVRLNAGVQLFKNSGTLVPFLTHYLETIQYVLRWGHAGHGANEDYENPVAKLLEEFKAPNQAAIALIVGTSNLLYDDCEVCRHTLNLESNPELATTLGSFSLKVQALPMRYLNQAESLKNG</sequence>
<gene>
    <name evidence="3" type="ORF">C1SCF055_LOCUS43487</name>
</gene>
<dbReference type="OrthoDB" id="410514at2759"/>
<evidence type="ECO:0008006" key="6">
    <source>
        <dbReference type="Google" id="ProtNLM"/>
    </source>
</evidence>